<evidence type="ECO:0000256" key="1">
    <source>
        <dbReference type="SAM" id="Phobius"/>
    </source>
</evidence>
<reference evidence="3" key="1">
    <citation type="journal article" date="2019" name="Int. J. Syst. Evol. Microbiol.">
        <title>The Global Catalogue of Microorganisms (GCM) 10K type strain sequencing project: providing services to taxonomists for standard genome sequencing and annotation.</title>
        <authorList>
            <consortium name="The Broad Institute Genomics Platform"/>
            <consortium name="The Broad Institute Genome Sequencing Center for Infectious Disease"/>
            <person name="Wu L."/>
            <person name="Ma J."/>
        </authorList>
    </citation>
    <scope>NUCLEOTIDE SEQUENCE [LARGE SCALE GENOMIC DNA]</scope>
    <source>
        <strain evidence="3">CGMCC 1.12470</strain>
    </source>
</reference>
<name>A0ABW4J633_9ACTN</name>
<gene>
    <name evidence="2" type="ORF">ACFSL4_37385</name>
</gene>
<organism evidence="2 3">
    <name type="scientific">Streptomyces caeni</name>
    <dbReference type="NCBI Taxonomy" id="2307231"/>
    <lineage>
        <taxon>Bacteria</taxon>
        <taxon>Bacillati</taxon>
        <taxon>Actinomycetota</taxon>
        <taxon>Actinomycetes</taxon>
        <taxon>Kitasatosporales</taxon>
        <taxon>Streptomycetaceae</taxon>
        <taxon>Streptomyces</taxon>
    </lineage>
</organism>
<keyword evidence="3" id="KW-1185">Reference proteome</keyword>
<keyword evidence="1" id="KW-0472">Membrane</keyword>
<proteinExistence type="predicted"/>
<evidence type="ECO:0008006" key="4">
    <source>
        <dbReference type="Google" id="ProtNLM"/>
    </source>
</evidence>
<protein>
    <recommendedName>
        <fullName evidence="4">SpdD protein</fullName>
    </recommendedName>
</protein>
<comment type="caution">
    <text evidence="2">The sequence shown here is derived from an EMBL/GenBank/DDBJ whole genome shotgun (WGS) entry which is preliminary data.</text>
</comment>
<feature type="transmembrane region" description="Helical" evidence="1">
    <location>
        <begin position="30"/>
        <end position="63"/>
    </location>
</feature>
<dbReference type="RefSeq" id="WP_381092579.1">
    <property type="nucleotide sequence ID" value="NZ_JBHUDX010000162.1"/>
</dbReference>
<sequence>MTYVVTSSSLPIPIGPLTILQSREITAAMVWLVIVILLAVIVLVVVGCAPPAAVAAVAGGGLIAGKLRQELA</sequence>
<dbReference type="EMBL" id="JBHUDX010000162">
    <property type="protein sequence ID" value="MFD1663685.1"/>
    <property type="molecule type" value="Genomic_DNA"/>
</dbReference>
<evidence type="ECO:0000313" key="3">
    <source>
        <dbReference type="Proteomes" id="UP001597261"/>
    </source>
</evidence>
<accession>A0ABW4J633</accession>
<keyword evidence="1" id="KW-1133">Transmembrane helix</keyword>
<dbReference type="Proteomes" id="UP001597261">
    <property type="component" value="Unassembled WGS sequence"/>
</dbReference>
<keyword evidence="1" id="KW-0812">Transmembrane</keyword>
<evidence type="ECO:0000313" key="2">
    <source>
        <dbReference type="EMBL" id="MFD1663685.1"/>
    </source>
</evidence>